<name>A0AAD1BI65_PREIN</name>
<dbReference type="Proteomes" id="UP000067008">
    <property type="component" value="Chromosome 2"/>
</dbReference>
<keyword evidence="2" id="KW-0808">Transferase</keyword>
<proteinExistence type="predicted"/>
<gene>
    <name evidence="2" type="ORF">PI172_1130</name>
</gene>
<dbReference type="Gene3D" id="3.40.50.2000">
    <property type="entry name" value="Glycogen Phosphorylase B"/>
    <property type="match status" value="2"/>
</dbReference>
<dbReference type="AlphaFoldDB" id="A0AAD1BI65"/>
<organism evidence="2 3">
    <name type="scientific">Prevotella intermedia</name>
    <dbReference type="NCBI Taxonomy" id="28131"/>
    <lineage>
        <taxon>Bacteria</taxon>
        <taxon>Pseudomonadati</taxon>
        <taxon>Bacteroidota</taxon>
        <taxon>Bacteroidia</taxon>
        <taxon>Bacteroidales</taxon>
        <taxon>Prevotellaceae</taxon>
        <taxon>Prevotella</taxon>
    </lineage>
</organism>
<reference evidence="2 3" key="1">
    <citation type="submission" date="2015-07" db="EMBL/GenBank/DDBJ databases">
        <title>Complete genome sequence of Prevotella intermedia strain 17-2.</title>
        <authorList>
            <person name="Nambu T."/>
        </authorList>
    </citation>
    <scope>NUCLEOTIDE SEQUENCE [LARGE SCALE GENOMIC DNA]</scope>
    <source>
        <strain evidence="2 3">17-2</strain>
    </source>
</reference>
<dbReference type="SUPFAM" id="SSF53756">
    <property type="entry name" value="UDP-Glycosyltransferase/glycogen phosphorylase"/>
    <property type="match status" value="1"/>
</dbReference>
<evidence type="ECO:0000313" key="2">
    <source>
        <dbReference type="EMBL" id="BAR95858.1"/>
    </source>
</evidence>
<dbReference type="GO" id="GO:0016757">
    <property type="term" value="F:glycosyltransferase activity"/>
    <property type="evidence" value="ECO:0007669"/>
    <property type="project" value="InterPro"/>
</dbReference>
<dbReference type="EMBL" id="AP014925">
    <property type="protein sequence ID" value="BAR95858.1"/>
    <property type="molecule type" value="Genomic_DNA"/>
</dbReference>
<evidence type="ECO:0000259" key="1">
    <source>
        <dbReference type="Pfam" id="PF00534"/>
    </source>
</evidence>
<dbReference type="OMA" id="IGWMHNN"/>
<dbReference type="InterPro" id="IPR001296">
    <property type="entry name" value="Glyco_trans_1"/>
</dbReference>
<accession>A0AAD1BI65</accession>
<dbReference type="PANTHER" id="PTHR12526:SF630">
    <property type="entry name" value="GLYCOSYLTRANSFERASE"/>
    <property type="match status" value="1"/>
</dbReference>
<dbReference type="Pfam" id="PF00534">
    <property type="entry name" value="Glycos_transf_1"/>
    <property type="match status" value="1"/>
</dbReference>
<dbReference type="CDD" id="cd03820">
    <property type="entry name" value="GT4_AmsD-like"/>
    <property type="match status" value="1"/>
</dbReference>
<protein>
    <submittedName>
        <fullName evidence="2">Alpha-1,4-N-acetylgalactosamine transferase PglH</fullName>
    </submittedName>
</protein>
<sequence>MKLAFTIDSMYNSGGMERVLTSIANQLSKEHTIWIITAFQKGIPFFFNLDDKVYTYDLGVESYNVHKRLFRNPIKKDYRNKLENLLMKEHFDVVTSLGGLDLDFLTKIQDGSIKVLWFHFAIDIAKTTWVKGHNLKSKIIANLITFKRIYYAKKYKKIVVLTKSDQEKWCHYCNSSIVIYNPITITTDSIAKCEEKQAIAVGRLDYQKGFDYLIDVWEEVYKHYPNWKLDIFGDGPLKKDLQDRIDSRGLSHVVKLRGVTSKIASEYQNHSIYIMTSRAEGFPLVLIEATTCGLPIVSYDCPFGPNEIIEHNKNGYLISPVGNIEGMASYIIKLISDKNLRQQMGQRSVELSKRFKIENISAIWIEFYNQLIK</sequence>
<feature type="domain" description="Glycosyl transferase family 1" evidence="1">
    <location>
        <begin position="194"/>
        <end position="347"/>
    </location>
</feature>
<dbReference type="RefSeq" id="WP_014710064.1">
    <property type="nucleotide sequence ID" value="NZ_AP014925.1"/>
</dbReference>
<dbReference type="PANTHER" id="PTHR12526">
    <property type="entry name" value="GLYCOSYLTRANSFERASE"/>
    <property type="match status" value="1"/>
</dbReference>
<evidence type="ECO:0000313" key="3">
    <source>
        <dbReference type="Proteomes" id="UP000067008"/>
    </source>
</evidence>